<dbReference type="eggNOG" id="COG0784">
    <property type="taxonomic scope" value="Bacteria"/>
</dbReference>
<dbReference type="InterPro" id="IPR001789">
    <property type="entry name" value="Sig_transdc_resp-reg_receiver"/>
</dbReference>
<dbReference type="AlphaFoldDB" id="B3PC62"/>
<feature type="modified residue" description="4-aspartylphosphate" evidence="3">
    <location>
        <position position="183"/>
    </location>
</feature>
<evidence type="ECO:0000259" key="5">
    <source>
        <dbReference type="PROSITE" id="PS50110"/>
    </source>
</evidence>
<dbReference type="GO" id="GO:0004672">
    <property type="term" value="F:protein kinase activity"/>
    <property type="evidence" value="ECO:0007669"/>
    <property type="project" value="UniProtKB-ARBA"/>
</dbReference>
<dbReference type="PANTHER" id="PTHR44591">
    <property type="entry name" value="STRESS RESPONSE REGULATOR PROTEIN 1"/>
    <property type="match status" value="1"/>
</dbReference>
<dbReference type="PROSITE" id="PS50110">
    <property type="entry name" value="RESPONSE_REGULATORY"/>
    <property type="match status" value="2"/>
</dbReference>
<dbReference type="InterPro" id="IPR035919">
    <property type="entry name" value="EAL_sf"/>
</dbReference>
<reference evidence="7 8" key="1">
    <citation type="journal article" date="2008" name="J. Bacteriol.">
        <title>Insights into plant cell wall degradation from the genome sequence of the soil bacterium Cellvibrio japonicus.</title>
        <authorList>
            <person name="Deboy R.T."/>
            <person name="Mongodin E.F."/>
            <person name="Fouts D.E."/>
            <person name="Tailford L.E."/>
            <person name="Khouri H."/>
            <person name="Emerson J.B."/>
            <person name="Mohamoud Y."/>
            <person name="Watkins K."/>
            <person name="Henrissat B."/>
            <person name="Gilbert H.J."/>
            <person name="Nelson K.E."/>
        </authorList>
    </citation>
    <scope>NUCLEOTIDE SEQUENCE [LARGE SCALE GENOMIC DNA]</scope>
    <source>
        <strain evidence="7 8">Ueda107</strain>
    </source>
</reference>
<dbReference type="InterPro" id="IPR050595">
    <property type="entry name" value="Bact_response_regulator"/>
</dbReference>
<evidence type="ECO:0000256" key="1">
    <source>
        <dbReference type="ARBA" id="ARBA00022553"/>
    </source>
</evidence>
<evidence type="ECO:0000313" key="7">
    <source>
        <dbReference type="EMBL" id="ACE83650.1"/>
    </source>
</evidence>
<evidence type="ECO:0000256" key="2">
    <source>
        <dbReference type="ARBA" id="ARBA00023012"/>
    </source>
</evidence>
<keyword evidence="2" id="KW-0902">Two-component regulatory system</keyword>
<feature type="domain" description="Response regulatory" evidence="5">
    <location>
        <begin position="257"/>
        <end position="373"/>
    </location>
</feature>
<dbReference type="HOGENOM" id="CLU_344430_0_0_6"/>
<dbReference type="GO" id="GO:0000160">
    <property type="term" value="P:phosphorelay signal transduction system"/>
    <property type="evidence" value="ECO:0007669"/>
    <property type="project" value="UniProtKB-KW"/>
</dbReference>
<feature type="domain" description="EAL" evidence="6">
    <location>
        <begin position="556"/>
        <end position="807"/>
    </location>
</feature>
<dbReference type="EMBL" id="CP000934">
    <property type="protein sequence ID" value="ACE83650.1"/>
    <property type="molecule type" value="Genomic_DNA"/>
</dbReference>
<dbReference type="SUPFAM" id="SSF52172">
    <property type="entry name" value="CheY-like"/>
    <property type="match status" value="2"/>
</dbReference>
<dbReference type="STRING" id="498211.CJA_2876"/>
<feature type="region of interest" description="Disordered" evidence="4">
    <location>
        <begin position="535"/>
        <end position="554"/>
    </location>
</feature>
<dbReference type="Pfam" id="PF00072">
    <property type="entry name" value="Response_reg"/>
    <property type="match status" value="2"/>
</dbReference>
<dbReference type="CDD" id="cd00156">
    <property type="entry name" value="REC"/>
    <property type="match status" value="2"/>
</dbReference>
<dbReference type="RefSeq" id="WP_012488460.1">
    <property type="nucleotide sequence ID" value="NC_010995.1"/>
</dbReference>
<dbReference type="eggNOG" id="COG4566">
    <property type="taxonomic scope" value="Bacteria"/>
</dbReference>
<feature type="domain" description="Response regulatory" evidence="5">
    <location>
        <begin position="134"/>
        <end position="249"/>
    </location>
</feature>
<dbReference type="OrthoDB" id="9812260at2"/>
<dbReference type="eggNOG" id="COG2200">
    <property type="taxonomic scope" value="Bacteria"/>
</dbReference>
<keyword evidence="1 3" id="KW-0597">Phosphoprotein</keyword>
<dbReference type="KEGG" id="cja:CJA_2876"/>
<dbReference type="SMART" id="SM00052">
    <property type="entry name" value="EAL"/>
    <property type="match status" value="1"/>
</dbReference>
<evidence type="ECO:0000256" key="4">
    <source>
        <dbReference type="SAM" id="MobiDB-lite"/>
    </source>
</evidence>
<evidence type="ECO:0000259" key="6">
    <source>
        <dbReference type="PROSITE" id="PS50883"/>
    </source>
</evidence>
<dbReference type="SUPFAM" id="SSF141868">
    <property type="entry name" value="EAL domain-like"/>
    <property type="match status" value="1"/>
</dbReference>
<accession>B3PC62</accession>
<protein>
    <submittedName>
        <fullName evidence="7">Putative two-component, response regulator</fullName>
    </submittedName>
</protein>
<dbReference type="SMART" id="SM00448">
    <property type="entry name" value="REC"/>
    <property type="match status" value="2"/>
</dbReference>
<dbReference type="PANTHER" id="PTHR44591:SF14">
    <property type="entry name" value="PROTEIN PILG"/>
    <property type="match status" value="1"/>
</dbReference>
<dbReference type="Gene3D" id="3.20.20.450">
    <property type="entry name" value="EAL domain"/>
    <property type="match status" value="1"/>
</dbReference>
<keyword evidence="8" id="KW-1185">Reference proteome</keyword>
<dbReference type="PROSITE" id="PS50883">
    <property type="entry name" value="EAL"/>
    <property type="match status" value="1"/>
</dbReference>
<dbReference type="Pfam" id="PF01627">
    <property type="entry name" value="Hpt"/>
    <property type="match status" value="1"/>
</dbReference>
<gene>
    <name evidence="7" type="ordered locus">CJA_2876</name>
</gene>
<dbReference type="CDD" id="cd01948">
    <property type="entry name" value="EAL"/>
    <property type="match status" value="1"/>
</dbReference>
<evidence type="ECO:0000256" key="3">
    <source>
        <dbReference type="PROSITE-ProRule" id="PRU00169"/>
    </source>
</evidence>
<feature type="modified residue" description="4-aspartylphosphate" evidence="3">
    <location>
        <position position="306"/>
    </location>
</feature>
<dbReference type="InterPro" id="IPR001633">
    <property type="entry name" value="EAL_dom"/>
</dbReference>
<dbReference type="Gene3D" id="3.40.50.2300">
    <property type="match status" value="2"/>
</dbReference>
<dbReference type="InterPro" id="IPR011006">
    <property type="entry name" value="CheY-like_superfamily"/>
</dbReference>
<evidence type="ECO:0000313" key="8">
    <source>
        <dbReference type="Proteomes" id="UP000001036"/>
    </source>
</evidence>
<sequence length="821" mass="92919">MPHEFRQAFSELRQAFIAGLPERAHKLDQVWTHLHRLNWNEQGIRALQRFFHKLSGSSATYGYTSISGNAQYLAGYLQELLDLKRQPGNNEREHINQRIEALRQQMVQASELPSLTEAIGAPPLANQALYNQQLVYVIEPDRGHASLVCRYLRRAGLQTQFFENVGDCMTHPHENSPQAILLDADLHPEGVVAVIRSLKSLFSEPVPVLLMSARSDAHTRLRALRAGCDDYLIKPLNFNLLLEKLLQTLHQPNRIYRVMIVEDDQDMAELEAEILRYAGMEVLCINRPLQSLEKANTFKPDLAILDMHMPEMNGIELARLLRQDPEFLLLPIIFVTADTDVQLHRQIQALGVNALLVKPLAAEQLIKLCEQALVSTNSLKNRVARITQRSYQAHQITPGYFFAAVEEEIHNVNLGQDQSALYYLSPNHYQELVDRLDRIELSALHEAFCEHLGEILGTDEHWVELSPLVACVMTCRRSLQYHHQRGEQLAKHLSQHPYRIQANPLLLDFGVGLVPLNIKLGSAHQALLAAEEAFEQQTGHPPQGDNHIPTPPHPLVNTNAGFTGDSLDINKDLVLTFQPIISLEDAQIEHFSVLTRLRRSDGELIPASQFLRRLDEPGKRLELDRWVLQKAVSTIAENSSTREHATLFMHLDKETLAKKNFFSFAANVLRSSRLRGSGRLVFMLEEPWVLEHPALAQRIAQSLLDIECGICLTHAGNSEHSIRIINQLPLHYVRLSPHLTAQGYNPQELKAILAAARDNGVKVIATQIEDSHNLSSLWMQGIRLFEGFFIQPPDSVFHLQNDIVFAREFIQQPGFDPASQG</sequence>
<dbReference type="Gene3D" id="1.20.120.160">
    <property type="entry name" value="HPT domain"/>
    <property type="match status" value="1"/>
</dbReference>
<dbReference type="SUPFAM" id="SSF47226">
    <property type="entry name" value="Histidine-containing phosphotransfer domain, HPT domain"/>
    <property type="match status" value="1"/>
</dbReference>
<organism evidence="7 8">
    <name type="scientific">Cellvibrio japonicus (strain Ueda107)</name>
    <name type="common">Pseudomonas fluorescens subsp. cellulosa</name>
    <dbReference type="NCBI Taxonomy" id="498211"/>
    <lineage>
        <taxon>Bacteria</taxon>
        <taxon>Pseudomonadati</taxon>
        <taxon>Pseudomonadota</taxon>
        <taxon>Gammaproteobacteria</taxon>
        <taxon>Cellvibrionales</taxon>
        <taxon>Cellvibrionaceae</taxon>
        <taxon>Cellvibrio</taxon>
    </lineage>
</organism>
<proteinExistence type="predicted"/>
<dbReference type="InterPro" id="IPR008207">
    <property type="entry name" value="Sig_transdc_His_kin_Hpt_dom"/>
</dbReference>
<dbReference type="Proteomes" id="UP000001036">
    <property type="component" value="Chromosome"/>
</dbReference>
<name>B3PC62_CELJU</name>
<dbReference type="Pfam" id="PF00563">
    <property type="entry name" value="EAL"/>
    <property type="match status" value="1"/>
</dbReference>
<dbReference type="InterPro" id="IPR036641">
    <property type="entry name" value="HPT_dom_sf"/>
</dbReference>